<dbReference type="Gene3D" id="3.60.15.10">
    <property type="entry name" value="Ribonuclease Z/Hydroxyacylglutathione hydrolase-like"/>
    <property type="match status" value="1"/>
</dbReference>
<dbReference type="InterPro" id="IPR036866">
    <property type="entry name" value="RibonucZ/Hydroxyglut_hydro"/>
</dbReference>
<dbReference type="PANTHER" id="PTHR39189">
    <property type="entry name" value="UPF0173 METAL-DEPENDENT HYDROLASE YTKL"/>
    <property type="match status" value="1"/>
</dbReference>
<dbReference type="SUPFAM" id="SSF56281">
    <property type="entry name" value="Metallo-hydrolase/oxidoreductase"/>
    <property type="match status" value="1"/>
</dbReference>
<organism evidence="1 2">
    <name type="scientific">Candidatus Collierbacteria bacterium RIFCSPHIGHO2_02_FULL_49_10</name>
    <dbReference type="NCBI Taxonomy" id="1817723"/>
    <lineage>
        <taxon>Bacteria</taxon>
        <taxon>Candidatus Collieribacteriota</taxon>
    </lineage>
</organism>
<proteinExistence type="predicted"/>
<name>A0A1F5ETJ6_9BACT</name>
<dbReference type="EMBL" id="MFAH01000046">
    <property type="protein sequence ID" value="OGD70717.1"/>
    <property type="molecule type" value="Genomic_DNA"/>
</dbReference>
<accession>A0A1F5ETJ6</accession>
<dbReference type="PANTHER" id="PTHR39189:SF1">
    <property type="entry name" value="UPF0173 METAL-DEPENDENT HYDROLASE YTKL"/>
    <property type="match status" value="1"/>
</dbReference>
<dbReference type="Pfam" id="PF13483">
    <property type="entry name" value="Lactamase_B_3"/>
    <property type="match status" value="1"/>
</dbReference>
<evidence type="ECO:0000313" key="2">
    <source>
        <dbReference type="Proteomes" id="UP000177390"/>
    </source>
</evidence>
<reference evidence="1 2" key="1">
    <citation type="journal article" date="2016" name="Nat. Commun.">
        <title>Thousands of microbial genomes shed light on interconnected biogeochemical processes in an aquifer system.</title>
        <authorList>
            <person name="Anantharaman K."/>
            <person name="Brown C.T."/>
            <person name="Hug L.A."/>
            <person name="Sharon I."/>
            <person name="Castelle C.J."/>
            <person name="Probst A.J."/>
            <person name="Thomas B.C."/>
            <person name="Singh A."/>
            <person name="Wilkins M.J."/>
            <person name="Karaoz U."/>
            <person name="Brodie E.L."/>
            <person name="Williams K.H."/>
            <person name="Hubbard S.S."/>
            <person name="Banfield J.F."/>
        </authorList>
    </citation>
    <scope>NUCLEOTIDE SEQUENCE [LARGE SCALE GENOMIC DNA]</scope>
</reference>
<protein>
    <submittedName>
        <fullName evidence="1">Uncharacterized protein</fullName>
    </submittedName>
</protein>
<gene>
    <name evidence="1" type="ORF">A3D09_00930</name>
</gene>
<evidence type="ECO:0000313" key="1">
    <source>
        <dbReference type="EMBL" id="OGD70717.1"/>
    </source>
</evidence>
<sequence length="192" mass="20618">MEITFLGKNSFKFKTKTLTLVIDPISSKEKADVVIYTTPQAAHAGGQAGRFEISGAVNREKTFVIDKEGEYELGGVGIIADRVEIGKEGMVVRISGDGVEVAHTGALVGDPDEKMKQKLSEIDVLLVTLTGGAGLIDACEPYLAVLMGYDAIGEVDHFLSTNKFEVVKRDMDKLKLDADSLPESTEVVVLNG</sequence>
<dbReference type="Proteomes" id="UP000177390">
    <property type="component" value="Unassembled WGS sequence"/>
</dbReference>
<comment type="caution">
    <text evidence="1">The sequence shown here is derived from an EMBL/GenBank/DDBJ whole genome shotgun (WGS) entry which is preliminary data.</text>
</comment>
<dbReference type="AlphaFoldDB" id="A0A1F5ETJ6"/>